<sequence length="206" mass="21975">MATIRGTQPATPASAPSRRLDSTGSTGSTGRNGVGHAAAGPSSTTTSPTPMRRGSRSSTTLDDVSKQIIELLQHDGRKSYASIAAHVGLSEAAVRQRVQRLLDADVMQIVAVTDPLQVGFQRQAMVGLRVEGDMTPVAEALSAMDEVTYVVTTAGSFDVLAEVVCEDDTHLLDLLTTRIRTLAGVTATETFVYLKLNKQLYNWGTR</sequence>
<dbReference type="InterPro" id="IPR019888">
    <property type="entry name" value="Tscrpt_reg_AsnC-like"/>
</dbReference>
<dbReference type="GO" id="GO:0043565">
    <property type="term" value="F:sequence-specific DNA binding"/>
    <property type="evidence" value="ECO:0007669"/>
    <property type="project" value="InterPro"/>
</dbReference>
<name>A0A839PQU1_9MICO</name>
<dbReference type="Pfam" id="PF13404">
    <property type="entry name" value="HTH_AsnC-type"/>
    <property type="match status" value="1"/>
</dbReference>
<protein>
    <submittedName>
        <fullName evidence="6">Lrp/AsnC family transcriptional regulator for asnA, asnC and gidA</fullName>
    </submittedName>
</protein>
<dbReference type="InterPro" id="IPR000485">
    <property type="entry name" value="AsnC-type_HTH_dom"/>
</dbReference>
<evidence type="ECO:0000256" key="4">
    <source>
        <dbReference type="SAM" id="MobiDB-lite"/>
    </source>
</evidence>
<dbReference type="GO" id="GO:0005829">
    <property type="term" value="C:cytosol"/>
    <property type="evidence" value="ECO:0007669"/>
    <property type="project" value="TreeGrafter"/>
</dbReference>
<dbReference type="GO" id="GO:0043200">
    <property type="term" value="P:response to amino acid"/>
    <property type="evidence" value="ECO:0007669"/>
    <property type="project" value="TreeGrafter"/>
</dbReference>
<dbReference type="PANTHER" id="PTHR30154">
    <property type="entry name" value="LEUCINE-RESPONSIVE REGULATORY PROTEIN"/>
    <property type="match status" value="1"/>
</dbReference>
<dbReference type="SUPFAM" id="SSF54909">
    <property type="entry name" value="Dimeric alpha+beta barrel"/>
    <property type="match status" value="1"/>
</dbReference>
<keyword evidence="2" id="KW-0238">DNA-binding</keyword>
<dbReference type="SUPFAM" id="SSF46785">
    <property type="entry name" value="Winged helix' DNA-binding domain"/>
    <property type="match status" value="1"/>
</dbReference>
<feature type="compositionally biased region" description="Polar residues" evidence="4">
    <location>
        <begin position="1"/>
        <end position="11"/>
    </location>
</feature>
<organism evidence="6 7">
    <name type="scientific">Terracoccus luteus</name>
    <dbReference type="NCBI Taxonomy" id="53356"/>
    <lineage>
        <taxon>Bacteria</taxon>
        <taxon>Bacillati</taxon>
        <taxon>Actinomycetota</taxon>
        <taxon>Actinomycetes</taxon>
        <taxon>Micrococcales</taxon>
        <taxon>Intrasporangiaceae</taxon>
        <taxon>Terracoccus</taxon>
    </lineage>
</organism>
<keyword evidence="3" id="KW-0804">Transcription</keyword>
<dbReference type="InterPro" id="IPR054609">
    <property type="entry name" value="PF0864-like_C"/>
</dbReference>
<evidence type="ECO:0000256" key="3">
    <source>
        <dbReference type="ARBA" id="ARBA00023163"/>
    </source>
</evidence>
<reference evidence="6 7" key="1">
    <citation type="submission" date="2020-08" db="EMBL/GenBank/DDBJ databases">
        <title>Genomic Encyclopedia of Type Strains, Phase IV (KMG-V): Genome sequencing to study the core and pangenomes of soil and plant-associated prokaryotes.</title>
        <authorList>
            <person name="Whitman W."/>
        </authorList>
    </citation>
    <scope>NUCLEOTIDE SEQUENCE [LARGE SCALE GENOMIC DNA]</scope>
    <source>
        <strain evidence="6 7">B3ACCR2</strain>
    </source>
</reference>
<dbReference type="PROSITE" id="PS50956">
    <property type="entry name" value="HTH_ASNC_2"/>
    <property type="match status" value="1"/>
</dbReference>
<dbReference type="InterPro" id="IPR011008">
    <property type="entry name" value="Dimeric_a/b-barrel"/>
</dbReference>
<evidence type="ECO:0000256" key="1">
    <source>
        <dbReference type="ARBA" id="ARBA00023015"/>
    </source>
</evidence>
<dbReference type="EMBL" id="JACHVT010000001">
    <property type="protein sequence ID" value="MBB2985204.1"/>
    <property type="molecule type" value="Genomic_DNA"/>
</dbReference>
<dbReference type="Proteomes" id="UP000590811">
    <property type="component" value="Unassembled WGS sequence"/>
</dbReference>
<dbReference type="AlphaFoldDB" id="A0A839PQU1"/>
<dbReference type="InterPro" id="IPR036388">
    <property type="entry name" value="WH-like_DNA-bd_sf"/>
</dbReference>
<dbReference type="SMART" id="SM00344">
    <property type="entry name" value="HTH_ASNC"/>
    <property type="match status" value="1"/>
</dbReference>
<evidence type="ECO:0000259" key="5">
    <source>
        <dbReference type="PROSITE" id="PS50956"/>
    </source>
</evidence>
<dbReference type="PANTHER" id="PTHR30154:SF34">
    <property type="entry name" value="TRANSCRIPTIONAL REGULATOR AZLB"/>
    <property type="match status" value="1"/>
</dbReference>
<feature type="domain" description="HTH asnC-type" evidence="5">
    <location>
        <begin position="61"/>
        <end position="121"/>
    </location>
</feature>
<evidence type="ECO:0000256" key="2">
    <source>
        <dbReference type="ARBA" id="ARBA00023125"/>
    </source>
</evidence>
<accession>A0A839PQU1</accession>
<evidence type="ECO:0000313" key="7">
    <source>
        <dbReference type="Proteomes" id="UP000590811"/>
    </source>
</evidence>
<feature type="region of interest" description="Disordered" evidence="4">
    <location>
        <begin position="1"/>
        <end position="62"/>
    </location>
</feature>
<evidence type="ECO:0000313" key="6">
    <source>
        <dbReference type="EMBL" id="MBB2985204.1"/>
    </source>
</evidence>
<comment type="caution">
    <text evidence="6">The sequence shown here is derived from an EMBL/GenBank/DDBJ whole genome shotgun (WGS) entry which is preliminary data.</text>
</comment>
<feature type="compositionally biased region" description="Low complexity" evidence="4">
    <location>
        <begin position="41"/>
        <end position="60"/>
    </location>
</feature>
<dbReference type="Gene3D" id="3.30.70.920">
    <property type="match status" value="1"/>
</dbReference>
<dbReference type="InterPro" id="IPR036390">
    <property type="entry name" value="WH_DNA-bd_sf"/>
</dbReference>
<proteinExistence type="predicted"/>
<dbReference type="Gene3D" id="1.10.10.10">
    <property type="entry name" value="Winged helix-like DNA-binding domain superfamily/Winged helix DNA-binding domain"/>
    <property type="match status" value="1"/>
</dbReference>
<dbReference type="Pfam" id="PF22482">
    <property type="entry name" value="AsnC_trans_reg_3"/>
    <property type="match status" value="1"/>
</dbReference>
<keyword evidence="1" id="KW-0805">Transcription regulation</keyword>
<gene>
    <name evidence="6" type="ORF">FHW14_000344</name>
</gene>
<dbReference type="PRINTS" id="PR00033">
    <property type="entry name" value="HTHASNC"/>
</dbReference>